<dbReference type="EMBL" id="LT629772">
    <property type="protein sequence ID" value="SDT07256.1"/>
    <property type="molecule type" value="Genomic_DNA"/>
</dbReference>
<dbReference type="Proteomes" id="UP000199103">
    <property type="component" value="Chromosome I"/>
</dbReference>
<keyword evidence="2" id="KW-1185">Reference proteome</keyword>
<dbReference type="STRING" id="630515.SAMN04489812_4035"/>
<dbReference type="OrthoDB" id="56388at2"/>
<accession>A0A1H1XEZ7</accession>
<sequence length="921" mass="99649">MITPELKDALAATRQAPRGADQVRAAERAVLLADEIGEPDGILQARISLVSSRNGVPEDPGDLAMIGWLLTQLDTDVPDQHDRGRILWFGKWAMERVINIPEISLQTAQQMLDDVARRVQAEGFSERPVAQQRTRLALQAGTEAEIDHWLGRWRSAPRDDLADCFACEASLFGEIEAGRDDHEQALISWQPVIVGETSCAEQPHVVLGDAVDSLLRTGRIDDAVAAHQRGWRLTKADPVFAVPMARQLMFDVRAGYTAEAVTRLLPRLDWRDQLPLASEQMYFSGIAAAVLDAGRRIGATPDMIGDEPVDTVIDSCRRTADRIAGQFDSRNATTVISRQLAAATNPTPYQVPIVIPGLVADSAPDDTEDTDAPTDPIDLARRLRARLDDGIAGTDLVDRWQRLRRQPGDDQASEQTWSARAYLDRQLAQHRADADPETAGRLFTEARNAAERAGDKAELFLIEVASLGLTDTPDPDRIAAAHRGVDEMVAAGRPDAAAKALLPLSGAAASADRAGLLTRAAELFDVADDHGWALLSRVHAVQAAELDPDEAAERLGRIQDDATAAGQHYAVVQAMSARAALAAGTGDPETAAADYRAAADHARTHQVGFSLGSGYGLTTVLLDLQDWAGAREVAQDLISRATREADDRVRSYATWLLAIAEQQLGNPTSAAELIESILPAFRRLDGAPLGQALWLLGQALSELGEPGAEAAYVEAADFADAADAPAAALQARYHAGRVAWQHDAYERAAPLLDAVIAAAPELGELDLLIGATRIRANVLADRSVEEAVRTLQALPDRIAELAADSGRLEDLDLTLLTVDVERHSAELYALEGEWQSAFDHLDRAEQQLGDRFEALVEVRADRGRYLADAGRVDEATALLEQVLPQLDPDRRYPATAALCNALARAGREEEAQATWTRHLGE</sequence>
<dbReference type="Gene3D" id="1.25.40.10">
    <property type="entry name" value="Tetratricopeptide repeat domain"/>
    <property type="match status" value="2"/>
</dbReference>
<reference evidence="1 2" key="1">
    <citation type="submission" date="2016-10" db="EMBL/GenBank/DDBJ databases">
        <authorList>
            <person name="de Groot N.N."/>
        </authorList>
    </citation>
    <scope>NUCLEOTIDE SEQUENCE [LARGE SCALE GENOMIC DNA]</scope>
    <source>
        <strain evidence="1 2">DSM 21800</strain>
    </source>
</reference>
<dbReference type="SUPFAM" id="SSF48452">
    <property type="entry name" value="TPR-like"/>
    <property type="match status" value="2"/>
</dbReference>
<evidence type="ECO:0008006" key="3">
    <source>
        <dbReference type="Google" id="ProtNLM"/>
    </source>
</evidence>
<protein>
    <recommendedName>
        <fullName evidence="3">Tetratricopeptide repeat-containing protein</fullName>
    </recommendedName>
</protein>
<proteinExistence type="predicted"/>
<dbReference type="AlphaFoldDB" id="A0A1H1XEZ7"/>
<dbReference type="InterPro" id="IPR011990">
    <property type="entry name" value="TPR-like_helical_dom_sf"/>
</dbReference>
<name>A0A1H1XEZ7_9ACTN</name>
<organism evidence="1 2">
    <name type="scientific">Microlunatus soli</name>
    <dbReference type="NCBI Taxonomy" id="630515"/>
    <lineage>
        <taxon>Bacteria</taxon>
        <taxon>Bacillati</taxon>
        <taxon>Actinomycetota</taxon>
        <taxon>Actinomycetes</taxon>
        <taxon>Propionibacteriales</taxon>
        <taxon>Propionibacteriaceae</taxon>
        <taxon>Microlunatus</taxon>
    </lineage>
</organism>
<dbReference type="RefSeq" id="WP_091527213.1">
    <property type="nucleotide sequence ID" value="NZ_LT629772.1"/>
</dbReference>
<gene>
    <name evidence="1" type="ORF">SAMN04489812_4035</name>
</gene>
<evidence type="ECO:0000313" key="2">
    <source>
        <dbReference type="Proteomes" id="UP000199103"/>
    </source>
</evidence>
<evidence type="ECO:0000313" key="1">
    <source>
        <dbReference type="EMBL" id="SDT07256.1"/>
    </source>
</evidence>